<proteinExistence type="predicted"/>
<dbReference type="GO" id="GO:0003953">
    <property type="term" value="F:NAD+ nucleosidase activity"/>
    <property type="evidence" value="ECO:0007669"/>
    <property type="project" value="InterPro"/>
</dbReference>
<keyword evidence="3" id="KW-0677">Repeat</keyword>
<feature type="compositionally biased region" description="Basic and acidic residues" evidence="4">
    <location>
        <begin position="452"/>
        <end position="462"/>
    </location>
</feature>
<dbReference type="EMBL" id="MBAD02001773">
    <property type="protein sequence ID" value="RLN51940.1"/>
    <property type="molecule type" value="Genomic_DNA"/>
</dbReference>
<dbReference type="GO" id="GO:0035591">
    <property type="term" value="F:signaling adaptor activity"/>
    <property type="evidence" value="ECO:0007669"/>
    <property type="project" value="InterPro"/>
</dbReference>
<protein>
    <submittedName>
        <fullName evidence="5">Uncharacterized protein</fullName>
    </submittedName>
</protein>
<feature type="compositionally biased region" description="Acidic residues" evidence="4">
    <location>
        <begin position="475"/>
        <end position="487"/>
    </location>
</feature>
<evidence type="ECO:0000313" key="6">
    <source>
        <dbReference type="Proteomes" id="UP000284657"/>
    </source>
</evidence>
<dbReference type="PANTHER" id="PTHR22998">
    <property type="entry name" value="SARM1"/>
    <property type="match status" value="1"/>
</dbReference>
<dbReference type="PANTHER" id="PTHR22998:SF1">
    <property type="entry name" value="NAD(+) HYDROLASE SARM1"/>
    <property type="match status" value="1"/>
</dbReference>
<evidence type="ECO:0000256" key="4">
    <source>
        <dbReference type="SAM" id="MobiDB-lite"/>
    </source>
</evidence>
<comment type="caution">
    <text evidence="5">The sequence shown here is derived from an EMBL/GenBank/DDBJ whole genome shotgun (WGS) entry which is preliminary data.</text>
</comment>
<accession>A0A421FUN2</accession>
<evidence type="ECO:0000313" key="5">
    <source>
        <dbReference type="EMBL" id="RLN51940.1"/>
    </source>
</evidence>
<dbReference type="GO" id="GO:0048678">
    <property type="term" value="P:response to axon injury"/>
    <property type="evidence" value="ECO:0007669"/>
    <property type="project" value="InterPro"/>
</dbReference>
<evidence type="ECO:0000256" key="3">
    <source>
        <dbReference type="ARBA" id="ARBA00022737"/>
    </source>
</evidence>
<evidence type="ECO:0000256" key="2">
    <source>
        <dbReference type="ARBA" id="ARBA00022490"/>
    </source>
</evidence>
<dbReference type="GO" id="GO:0005737">
    <property type="term" value="C:cytoplasm"/>
    <property type="evidence" value="ECO:0007669"/>
    <property type="project" value="UniProtKB-SubCell"/>
</dbReference>
<dbReference type="AlphaFoldDB" id="A0A421FUN2"/>
<dbReference type="GO" id="GO:0034128">
    <property type="term" value="P:negative regulation of MyD88-independent toll-like receptor signaling pathway"/>
    <property type="evidence" value="ECO:0007669"/>
    <property type="project" value="InterPro"/>
</dbReference>
<name>A0A421FUN2_9STRA</name>
<reference evidence="5 6" key="1">
    <citation type="submission" date="2018-07" db="EMBL/GenBank/DDBJ databases">
        <title>Genome sequencing of oomycete isolates from Chile give support for New Zealand origin for Phytophthora kernoviae and make available the first Nothophytophthora sp. genome.</title>
        <authorList>
            <person name="Studholme D.J."/>
            <person name="Sanfuentes E."/>
            <person name="Panda P."/>
            <person name="Hill R."/>
            <person name="Sambles C."/>
            <person name="Grant M."/>
            <person name="Williams N.M."/>
            <person name="Mcdougal R.L."/>
        </authorList>
    </citation>
    <scope>NUCLEOTIDE SEQUENCE [LARGE SCALE GENOMIC DNA]</scope>
    <source>
        <strain evidence="5">Chile7</strain>
    </source>
</reference>
<sequence length="731" mass="83310">MRQQQHGQIQILRDSVPVVDLDKEPHTSRFWVWVCAALVSRDKGECAVQLVESVFVDKQQIWSWQDIFVKVFDGEYLKFNDGVGLVGKSTFAGPGEIYVRLDRVIYYKNDDTVFKTIFNMMRRQRWLEMFFGDFEAVHNHDIPRTAPQQHGQIQILRDSVPVVDLDKEPRTSRSWVWVCAALVSRDKGECAVQLVESVFVDKQQIWSWYCTDNGVVRRKPRSKLLPEQVHRAFMRFAAETPAVDTTQPVAVCWFEKNDTPGSVPFLTAQELWDFLHSLGSSSTCSAAVSTFVRPRGELDPVCYANLEHEFTLQKTGRAQGKPFWLALGGQRIASKDVKLNASVNELVQRFVGFVEKNKKCRVTRAEKQLVDLFIRRYQSGEDGDYLAEAYYGDGEPLGVTFPGYYYRDAQVCANCYEFYMLVEKVRMKALEQISRNGGRGAQKTSPNHRNSNKQDTKGDGAQRRRIQQFSMAERGEEEEDDDGDNNEEEPRNLDGLQHVWECVWVQTASVAAAITKKDAAELYSFVNPHPAVAMVLGALGALLLGSNGGDWGEVKRVISQDKLVSRLNRVDLDALSERAVLQAAAHARNPLFTPEHIAPISTCAARFCDWVRTVLQAYAWKQRLQMEDVETRRMLCFLKPELLPAGVFLFSEAYLRKVDMNLALSIYTAVTNAITLDGRIRLCRGALRHMDLGSQLAEIDVPIQILWNKNKILNRAQRNIEKHQCQNLTRR</sequence>
<dbReference type="InterPro" id="IPR039184">
    <property type="entry name" value="SARM1"/>
</dbReference>
<dbReference type="Gene3D" id="1.20.920.20">
    <property type="match status" value="1"/>
</dbReference>
<organism evidence="5 6">
    <name type="scientific">Phytophthora kernoviae</name>
    <dbReference type="NCBI Taxonomy" id="325452"/>
    <lineage>
        <taxon>Eukaryota</taxon>
        <taxon>Sar</taxon>
        <taxon>Stramenopiles</taxon>
        <taxon>Oomycota</taxon>
        <taxon>Peronosporomycetes</taxon>
        <taxon>Peronosporales</taxon>
        <taxon>Peronosporaceae</taxon>
        <taxon>Phytophthora</taxon>
    </lineage>
</organism>
<feature type="region of interest" description="Disordered" evidence="4">
    <location>
        <begin position="435"/>
        <end position="491"/>
    </location>
</feature>
<dbReference type="Proteomes" id="UP000284657">
    <property type="component" value="Unassembled WGS sequence"/>
</dbReference>
<evidence type="ECO:0000256" key="1">
    <source>
        <dbReference type="ARBA" id="ARBA00004496"/>
    </source>
</evidence>
<comment type="subcellular location">
    <subcellularLocation>
        <location evidence="1">Cytoplasm</location>
    </subcellularLocation>
</comment>
<gene>
    <name evidence="5" type="ORF">BBJ29_002931</name>
</gene>
<keyword evidence="2" id="KW-0963">Cytoplasm</keyword>